<evidence type="ECO:0000313" key="2">
    <source>
        <dbReference type="EMBL" id="KAE9992999.1"/>
    </source>
</evidence>
<dbReference type="Proteomes" id="UP000490939">
    <property type="component" value="Unassembled WGS sequence"/>
</dbReference>
<accession>A0A8H3VPI7</accession>
<evidence type="ECO:0000256" key="1">
    <source>
        <dbReference type="SAM" id="MobiDB-lite"/>
    </source>
</evidence>
<evidence type="ECO:0000313" key="3">
    <source>
        <dbReference type="Proteomes" id="UP000490939"/>
    </source>
</evidence>
<reference evidence="2 3" key="1">
    <citation type="submission" date="2019-07" db="EMBL/GenBank/DDBJ databases">
        <title>Venturia inaequalis Genome Resource.</title>
        <authorList>
            <person name="Lichtner F.J."/>
        </authorList>
    </citation>
    <scope>NUCLEOTIDE SEQUENCE [LARGE SCALE GENOMIC DNA]</scope>
    <source>
        <strain evidence="2 3">DMI_063113</strain>
    </source>
</reference>
<comment type="caution">
    <text evidence="2">The sequence shown here is derived from an EMBL/GenBank/DDBJ whole genome shotgun (WGS) entry which is preliminary data.</text>
</comment>
<dbReference type="EMBL" id="WNWR01000041">
    <property type="protein sequence ID" value="KAE9992999.1"/>
    <property type="molecule type" value="Genomic_DNA"/>
</dbReference>
<feature type="compositionally biased region" description="Basic and acidic residues" evidence="1">
    <location>
        <begin position="1"/>
        <end position="11"/>
    </location>
</feature>
<dbReference type="AlphaFoldDB" id="A0A8H3VPI7"/>
<gene>
    <name evidence="2" type="ORF">EG327_006968</name>
</gene>
<feature type="region of interest" description="Disordered" evidence="1">
    <location>
        <begin position="1"/>
        <end position="22"/>
    </location>
</feature>
<organism evidence="2 3">
    <name type="scientific">Venturia inaequalis</name>
    <name type="common">Apple scab fungus</name>
    <dbReference type="NCBI Taxonomy" id="5025"/>
    <lineage>
        <taxon>Eukaryota</taxon>
        <taxon>Fungi</taxon>
        <taxon>Dikarya</taxon>
        <taxon>Ascomycota</taxon>
        <taxon>Pezizomycotina</taxon>
        <taxon>Dothideomycetes</taxon>
        <taxon>Pleosporomycetidae</taxon>
        <taxon>Venturiales</taxon>
        <taxon>Venturiaceae</taxon>
        <taxon>Venturia</taxon>
    </lineage>
</organism>
<sequence>MASSTLHRDRPQQSGKEPTDFLPLPREIRQQTVLNSFGALSGHIQLCNMDLRLILMRPLLAFILVKSIGGSKESQVPATKKVKLTTPPTTFLSLPRELRQAILLDVLDRSRPFRWYVGHDRVDGAGDSLKGCRRGCWIRTFMTVLRMAKAVKQAEHKLQDDVDWAWKKVLDRRSKDPPMELSGSWAYHWDSSSPNLCTAPLHGYCHGHFMSSDFGPLSPMAKPIPRLLQLVKPRKTFLSLPCKLLQAIILDALQQCYTYTWSYDGFFQICDNNGVRI</sequence>
<protein>
    <submittedName>
        <fullName evidence="2">Uncharacterized protein</fullName>
    </submittedName>
</protein>
<name>A0A8H3VPI7_VENIN</name>
<proteinExistence type="predicted"/>
<keyword evidence="3" id="KW-1185">Reference proteome</keyword>